<evidence type="ECO:0000313" key="5">
    <source>
        <dbReference type="EMBL" id="MBC1302988.1"/>
    </source>
</evidence>
<comment type="caution">
    <text evidence="5">The sequence shown here is derived from an EMBL/GenBank/DDBJ whole genome shotgun (WGS) entry which is preliminary data.</text>
</comment>
<dbReference type="Gene3D" id="1.10.287.470">
    <property type="entry name" value="Helix hairpin bin"/>
    <property type="match status" value="1"/>
</dbReference>
<dbReference type="InterPro" id="IPR014315">
    <property type="entry name" value="ABC_heterocyst_DevB"/>
</dbReference>
<accession>A0ABR6S9X8</accession>
<dbReference type="PANTHER" id="PTHR32347">
    <property type="entry name" value="EFFLUX SYSTEM COMPONENT YKNX-RELATED"/>
    <property type="match status" value="1"/>
</dbReference>
<dbReference type="Pfam" id="PF25876">
    <property type="entry name" value="HH_MFP_RND"/>
    <property type="match status" value="1"/>
</dbReference>
<dbReference type="Gene3D" id="2.40.30.170">
    <property type="match status" value="1"/>
</dbReference>
<feature type="coiled-coil region" evidence="3">
    <location>
        <begin position="175"/>
        <end position="247"/>
    </location>
</feature>
<dbReference type="Proteomes" id="UP000570851">
    <property type="component" value="Unassembled WGS sequence"/>
</dbReference>
<evidence type="ECO:0000313" key="6">
    <source>
        <dbReference type="Proteomes" id="UP000570851"/>
    </source>
</evidence>
<sequence>MVREVADQGSVFFKRNSRQLLILAAATGLAIAGVKGYSSLQTQAQPSPVSLTPQVSTPQIKTVTALGRLEPKGEVIKLSAPSSPGQGSRVEKLLVKEGDKVKAGQVIAILDNRDRLEAAYQEAQEAVKVAQVNLEKVREGAKVGEIEAQRAEIARVQAQTTGDEREQQETVARLEAQWQGEKSAQQATVKRLEAELKNAQSEWERYQKLYADGAISQSSYDTKRLSVDTITQQLSEAQANLQRIDSTGRKQISEAKTALSRINTTGSKQVSAAAATLNKIAEVRPIDIQAAKVEVDRALAAAKQAKANLDQVYVRWPKDLAEPSPQDGVIFDIYTRAGEVVSTDGIVEIGRIDQMYAVVEVYQSDVNKVRTGQKVEISSKSLPGKLRGTVDQIGWKVQRQNIINSDPSENIDSRVVEVHVQLDEASSQKAAKFTNLQVTAVIEL</sequence>
<evidence type="ECO:0000256" key="3">
    <source>
        <dbReference type="SAM" id="Coils"/>
    </source>
</evidence>
<dbReference type="Gene3D" id="2.40.50.100">
    <property type="match status" value="1"/>
</dbReference>
<dbReference type="SUPFAM" id="SSF111369">
    <property type="entry name" value="HlyD-like secretion proteins"/>
    <property type="match status" value="2"/>
</dbReference>
<evidence type="ECO:0000259" key="4">
    <source>
        <dbReference type="Pfam" id="PF25876"/>
    </source>
</evidence>
<dbReference type="PANTHER" id="PTHR32347:SF27">
    <property type="entry name" value="RND EFFLUX PUMP MEMBRANE FUSION PROTEIN BARREL-SANDWICH DOMAIN-CONTAINING PROTEIN"/>
    <property type="match status" value="1"/>
</dbReference>
<dbReference type="InterPro" id="IPR058624">
    <property type="entry name" value="MdtA-like_HH"/>
</dbReference>
<dbReference type="InterPro" id="IPR050465">
    <property type="entry name" value="UPF0194_transport"/>
</dbReference>
<organism evidence="5 6">
    <name type="scientific">Trichormus variabilis N2B</name>
    <dbReference type="NCBI Taxonomy" id="2681315"/>
    <lineage>
        <taxon>Bacteria</taxon>
        <taxon>Bacillati</taxon>
        <taxon>Cyanobacteriota</taxon>
        <taxon>Cyanophyceae</taxon>
        <taxon>Nostocales</taxon>
        <taxon>Nostocaceae</taxon>
        <taxon>Trichormus</taxon>
    </lineage>
</organism>
<dbReference type="EMBL" id="JACKZP010000048">
    <property type="protein sequence ID" value="MBC1302988.1"/>
    <property type="molecule type" value="Genomic_DNA"/>
</dbReference>
<dbReference type="RefSeq" id="WP_011318075.1">
    <property type="nucleotide sequence ID" value="NZ_JACKZP010000048.1"/>
</dbReference>
<feature type="domain" description="Multidrug resistance protein MdtA-like alpha-helical hairpin" evidence="4">
    <location>
        <begin position="185"/>
        <end position="242"/>
    </location>
</feature>
<reference evidence="5 6" key="1">
    <citation type="submission" date="2019-11" db="EMBL/GenBank/DDBJ databases">
        <title>Comparison of genomes from free-living endosymbiotic cyanobacteria isolated from Azolla.</title>
        <authorList>
            <person name="Thiel T."/>
            <person name="Pratte B."/>
        </authorList>
    </citation>
    <scope>NUCLEOTIDE SEQUENCE [LARGE SCALE GENOMIC DNA]</scope>
    <source>
        <strain evidence="5 6">N2B</strain>
    </source>
</reference>
<gene>
    <name evidence="5" type="ORF">GNE12_13800</name>
</gene>
<comment type="subcellular location">
    <subcellularLocation>
        <location evidence="1">Cell envelope</location>
    </subcellularLocation>
</comment>
<name>A0ABR6S9X8_ANAVA</name>
<dbReference type="GeneID" id="58723900"/>
<proteinExistence type="predicted"/>
<evidence type="ECO:0000256" key="1">
    <source>
        <dbReference type="ARBA" id="ARBA00004196"/>
    </source>
</evidence>
<evidence type="ECO:0000256" key="2">
    <source>
        <dbReference type="ARBA" id="ARBA00023054"/>
    </source>
</evidence>
<keyword evidence="6" id="KW-1185">Reference proteome</keyword>
<keyword evidence="2 3" id="KW-0175">Coiled coil</keyword>
<protein>
    <submittedName>
        <fullName evidence="5">ABC exporter membrane fusion protein</fullName>
    </submittedName>
</protein>
<feature type="coiled-coil region" evidence="3">
    <location>
        <begin position="106"/>
        <end position="140"/>
    </location>
</feature>
<dbReference type="NCBIfam" id="TIGR02971">
    <property type="entry name" value="heterocyst_DevB"/>
    <property type="match status" value="1"/>
</dbReference>
<dbReference type="PRINTS" id="PR01490">
    <property type="entry name" value="RTXTOXIND"/>
</dbReference>